<dbReference type="GO" id="GO:0046872">
    <property type="term" value="F:metal ion binding"/>
    <property type="evidence" value="ECO:0007669"/>
    <property type="project" value="UniProtKB-KW"/>
</dbReference>
<evidence type="ECO:0000313" key="4">
    <source>
        <dbReference type="EMBL" id="WEK53675.1"/>
    </source>
</evidence>
<dbReference type="Gene3D" id="3.40.50.1000">
    <property type="entry name" value="HAD superfamily/HAD-like"/>
    <property type="match status" value="1"/>
</dbReference>
<evidence type="ECO:0000313" key="5">
    <source>
        <dbReference type="Proteomes" id="UP001178662"/>
    </source>
</evidence>
<gene>
    <name evidence="4" type="ORF">P0Y55_13965</name>
</gene>
<dbReference type="SFLD" id="SFLDS00003">
    <property type="entry name" value="Haloacid_Dehalogenase"/>
    <property type="match status" value="1"/>
</dbReference>
<dbReference type="Gene3D" id="1.10.150.240">
    <property type="entry name" value="Putative phosphatase, domain 2"/>
    <property type="match status" value="1"/>
</dbReference>
<dbReference type="InterPro" id="IPR023214">
    <property type="entry name" value="HAD_sf"/>
</dbReference>
<sequence>MTIKAVVFDFDGTLMDTETYAYEAFSSVYTEHGHELKLEDWALGIGTHGGFDPYTDLEERLGRTIDRDVVEARYNELHEEKLIHTTPRPGVIARLEEARSLGWAIGLASSSPHAWIEKYLQKLGIREYFSVIRSADDVEKVKPDPALYLLAAEALGVRPEEAIAIEDSMNGLRAAVAAGMYAIVTPNPVTKHMDFTGAKLIVNSLEEIRFADLKDEEN</sequence>
<dbReference type="SFLD" id="SFLDG01129">
    <property type="entry name" value="C1.5:_HAD__Beta-PGM__Phosphata"/>
    <property type="match status" value="1"/>
</dbReference>
<dbReference type="InterPro" id="IPR023198">
    <property type="entry name" value="PGP-like_dom2"/>
</dbReference>
<dbReference type="FunFam" id="3.40.50.1000:FF:000036">
    <property type="entry name" value="HAD family hydrolase"/>
    <property type="match status" value="1"/>
</dbReference>
<reference evidence="4" key="1">
    <citation type="submission" date="2023-03" db="EMBL/GenBank/DDBJ databases">
        <title>Andean soil-derived lignocellulolytic bacterial consortium as a source of novel taxa and putative plastic-active enzymes.</title>
        <authorList>
            <person name="Diaz-Garcia L."/>
            <person name="Chuvochina M."/>
            <person name="Feuerriegel G."/>
            <person name="Bunk B."/>
            <person name="Sproer C."/>
            <person name="Streit W.R."/>
            <person name="Rodriguez L.M."/>
            <person name="Overmann J."/>
            <person name="Jimenez D.J."/>
        </authorList>
    </citation>
    <scope>NUCLEOTIDE SEQUENCE</scope>
    <source>
        <strain evidence="4">MAG 2441</strain>
    </source>
</reference>
<dbReference type="InterPro" id="IPR036412">
    <property type="entry name" value="HAD-like_sf"/>
</dbReference>
<dbReference type="NCBIfam" id="TIGR01509">
    <property type="entry name" value="HAD-SF-IA-v3"/>
    <property type="match status" value="1"/>
</dbReference>
<dbReference type="GO" id="GO:0050308">
    <property type="term" value="F:sugar-phosphatase activity"/>
    <property type="evidence" value="ECO:0007669"/>
    <property type="project" value="TreeGrafter"/>
</dbReference>
<dbReference type="SFLD" id="SFLDG01135">
    <property type="entry name" value="C1.5.6:_HAD__Beta-PGM__Phospha"/>
    <property type="match status" value="1"/>
</dbReference>
<comment type="similarity">
    <text evidence="1">Belongs to the HAD-like hydrolase superfamily. CbbY/CbbZ/Gph/YieH family.</text>
</comment>
<dbReference type="SUPFAM" id="SSF56784">
    <property type="entry name" value="HAD-like"/>
    <property type="match status" value="1"/>
</dbReference>
<keyword evidence="3 4" id="KW-0378">Hydrolase</keyword>
<dbReference type="InterPro" id="IPR006439">
    <property type="entry name" value="HAD-SF_hydro_IA"/>
</dbReference>
<dbReference type="AlphaFoldDB" id="A0AA95F2Q4"/>
<evidence type="ECO:0000256" key="1">
    <source>
        <dbReference type="ARBA" id="ARBA00006171"/>
    </source>
</evidence>
<evidence type="ECO:0000256" key="2">
    <source>
        <dbReference type="ARBA" id="ARBA00022723"/>
    </source>
</evidence>
<dbReference type="Proteomes" id="UP001178662">
    <property type="component" value="Chromosome"/>
</dbReference>
<dbReference type="Pfam" id="PF00702">
    <property type="entry name" value="Hydrolase"/>
    <property type="match status" value="1"/>
</dbReference>
<dbReference type="InterPro" id="IPR051806">
    <property type="entry name" value="HAD-like_SPP"/>
</dbReference>
<accession>A0AA95F2Q4</accession>
<keyword evidence="2" id="KW-0479">Metal-binding</keyword>
<proteinExistence type="inferred from homology"/>
<protein>
    <submittedName>
        <fullName evidence="4">HAD-IA family hydrolase</fullName>
    </submittedName>
</protein>
<dbReference type="EMBL" id="CP119317">
    <property type="protein sequence ID" value="WEK53675.1"/>
    <property type="molecule type" value="Genomic_DNA"/>
</dbReference>
<dbReference type="PRINTS" id="PR00413">
    <property type="entry name" value="HADHALOGNASE"/>
</dbReference>
<organism evidence="4 5">
    <name type="scientific">Candidatus Cohnella colombiensis</name>
    <dbReference type="NCBI Taxonomy" id="3121368"/>
    <lineage>
        <taxon>Bacteria</taxon>
        <taxon>Bacillati</taxon>
        <taxon>Bacillota</taxon>
        <taxon>Bacilli</taxon>
        <taxon>Bacillales</taxon>
        <taxon>Paenibacillaceae</taxon>
        <taxon>Cohnella</taxon>
    </lineage>
</organism>
<dbReference type="NCBIfam" id="TIGR01549">
    <property type="entry name" value="HAD-SF-IA-v1"/>
    <property type="match status" value="1"/>
</dbReference>
<dbReference type="PANTHER" id="PTHR43481">
    <property type="entry name" value="FRUCTOSE-1-PHOSPHATE PHOSPHATASE"/>
    <property type="match status" value="1"/>
</dbReference>
<dbReference type="PANTHER" id="PTHR43481:SF4">
    <property type="entry name" value="GLYCEROL-1-PHOSPHATE PHOSPHOHYDROLASE 1-RELATED"/>
    <property type="match status" value="1"/>
</dbReference>
<name>A0AA95F2Q4_9BACL</name>
<evidence type="ECO:0000256" key="3">
    <source>
        <dbReference type="ARBA" id="ARBA00022801"/>
    </source>
</evidence>
<keyword evidence="5" id="KW-1185">Reference proteome</keyword>